<dbReference type="OMA" id="WNIVIIR"/>
<dbReference type="GO" id="GO:0045028">
    <property type="term" value="F:G protein-coupled purinergic nucleotide receptor activity"/>
    <property type="evidence" value="ECO:0007669"/>
    <property type="project" value="TreeGrafter"/>
</dbReference>
<dbReference type="GO" id="GO:0032959">
    <property type="term" value="P:inositol trisphosphate biosynthetic process"/>
    <property type="evidence" value="ECO:0007669"/>
    <property type="project" value="Ensembl"/>
</dbReference>
<gene>
    <name evidence="17" type="primary">PTAFR</name>
</gene>
<evidence type="ECO:0000256" key="9">
    <source>
        <dbReference type="ARBA" id="ARBA00023136"/>
    </source>
</evidence>
<dbReference type="AlphaFoldDB" id="K7EXS8"/>
<comment type="subcellular location">
    <subcellularLocation>
        <location evidence="1">Cell membrane</location>
        <topology evidence="1">Multi-pass membrane protein</topology>
    </subcellularLocation>
</comment>
<evidence type="ECO:0000256" key="11">
    <source>
        <dbReference type="ARBA" id="ARBA00023170"/>
    </source>
</evidence>
<reference evidence="17" key="4">
    <citation type="submission" date="2025-09" db="UniProtKB">
        <authorList>
            <consortium name="Ensembl"/>
        </authorList>
    </citation>
    <scope>IDENTIFICATION</scope>
</reference>
<keyword evidence="13 14" id="KW-0807">Transducer</keyword>
<evidence type="ECO:0000256" key="2">
    <source>
        <dbReference type="ARBA" id="ARBA00011145"/>
    </source>
</evidence>
<organism evidence="17 18">
    <name type="scientific">Pelodiscus sinensis</name>
    <name type="common">Chinese softshell turtle</name>
    <name type="synonym">Trionyx sinensis</name>
    <dbReference type="NCBI Taxonomy" id="13735"/>
    <lineage>
        <taxon>Eukaryota</taxon>
        <taxon>Metazoa</taxon>
        <taxon>Chordata</taxon>
        <taxon>Craniata</taxon>
        <taxon>Vertebrata</taxon>
        <taxon>Euteleostomi</taxon>
        <taxon>Archelosauria</taxon>
        <taxon>Testudinata</taxon>
        <taxon>Testudines</taxon>
        <taxon>Cryptodira</taxon>
        <taxon>Trionychia</taxon>
        <taxon>Trionychidae</taxon>
        <taxon>Pelodiscus</taxon>
    </lineage>
</organism>
<feature type="transmembrane region" description="Helical" evidence="15">
    <location>
        <begin position="146"/>
        <end position="166"/>
    </location>
</feature>
<evidence type="ECO:0000313" key="18">
    <source>
        <dbReference type="Proteomes" id="UP000007267"/>
    </source>
</evidence>
<dbReference type="STRING" id="13735.ENSPSIP00000000588"/>
<evidence type="ECO:0000256" key="15">
    <source>
        <dbReference type="SAM" id="Phobius"/>
    </source>
</evidence>
<evidence type="ECO:0000256" key="3">
    <source>
        <dbReference type="ARBA" id="ARBA00016224"/>
    </source>
</evidence>
<dbReference type="SUPFAM" id="SSF81321">
    <property type="entry name" value="Family A G protein-coupled receptor-like"/>
    <property type="match status" value="1"/>
</dbReference>
<feature type="domain" description="G-protein coupled receptors family 1 profile" evidence="16">
    <location>
        <begin position="44"/>
        <end position="308"/>
    </location>
</feature>
<dbReference type="InterPro" id="IPR002282">
    <property type="entry name" value="PAF_rcpt"/>
</dbReference>
<reference evidence="18" key="1">
    <citation type="submission" date="2011-10" db="EMBL/GenBank/DDBJ databases">
        <authorList>
            <consortium name="Soft-shell Turtle Genome Consortium"/>
        </authorList>
    </citation>
    <scope>NUCLEOTIDE SEQUENCE [LARGE SCALE GENOMIC DNA]</scope>
    <source>
        <strain evidence="18">Daiwa-1</strain>
    </source>
</reference>
<dbReference type="GO" id="GO:0001875">
    <property type="term" value="F:lipopolysaccharide immune receptor activity"/>
    <property type="evidence" value="ECO:0007669"/>
    <property type="project" value="Ensembl"/>
</dbReference>
<dbReference type="OrthoDB" id="5985406at2759"/>
<keyword evidence="12" id="KW-0325">Glycoprotein</keyword>
<feature type="transmembrane region" description="Helical" evidence="15">
    <location>
        <begin position="107"/>
        <end position="125"/>
    </location>
</feature>
<reference evidence="18" key="2">
    <citation type="journal article" date="2013" name="Nat. Genet.">
        <title>The draft genomes of soft-shell turtle and green sea turtle yield insights into the development and evolution of the turtle-specific body plan.</title>
        <authorList>
            <person name="Wang Z."/>
            <person name="Pascual-Anaya J."/>
            <person name="Zadissa A."/>
            <person name="Li W."/>
            <person name="Niimura Y."/>
            <person name="Huang Z."/>
            <person name="Li C."/>
            <person name="White S."/>
            <person name="Xiong Z."/>
            <person name="Fang D."/>
            <person name="Wang B."/>
            <person name="Ming Y."/>
            <person name="Chen Y."/>
            <person name="Zheng Y."/>
            <person name="Kuraku S."/>
            <person name="Pignatelli M."/>
            <person name="Herrero J."/>
            <person name="Beal K."/>
            <person name="Nozawa M."/>
            <person name="Li Q."/>
            <person name="Wang J."/>
            <person name="Zhang H."/>
            <person name="Yu L."/>
            <person name="Shigenobu S."/>
            <person name="Wang J."/>
            <person name="Liu J."/>
            <person name="Flicek P."/>
            <person name="Searle S."/>
            <person name="Wang J."/>
            <person name="Kuratani S."/>
            <person name="Yin Y."/>
            <person name="Aken B."/>
            <person name="Zhang G."/>
            <person name="Irie N."/>
        </authorList>
    </citation>
    <scope>NUCLEOTIDE SEQUENCE [LARGE SCALE GENOMIC DNA]</scope>
    <source>
        <strain evidence="18">Daiwa-1</strain>
    </source>
</reference>
<evidence type="ECO:0000259" key="16">
    <source>
        <dbReference type="PROSITE" id="PS50262"/>
    </source>
</evidence>
<dbReference type="PROSITE" id="PS00237">
    <property type="entry name" value="G_PROTEIN_RECEP_F1_1"/>
    <property type="match status" value="1"/>
</dbReference>
<feature type="transmembrane region" description="Helical" evidence="15">
    <location>
        <begin position="32"/>
        <end position="52"/>
    </location>
</feature>
<dbReference type="RefSeq" id="XP_014434878.1">
    <property type="nucleotide sequence ID" value="XM_014579392.3"/>
</dbReference>
<dbReference type="InterPro" id="IPR017452">
    <property type="entry name" value="GPCR_Rhodpsn_7TM"/>
</dbReference>
<name>K7EXS8_PELSI</name>
<keyword evidence="7 15" id="KW-1133">Transmembrane helix</keyword>
<evidence type="ECO:0000256" key="13">
    <source>
        <dbReference type="ARBA" id="ARBA00023224"/>
    </source>
</evidence>
<dbReference type="EMBL" id="AGCU01165242">
    <property type="status" value="NOT_ANNOTATED_CDS"/>
    <property type="molecule type" value="Genomic_DNA"/>
</dbReference>
<evidence type="ECO:0000256" key="4">
    <source>
        <dbReference type="ARBA" id="ARBA00022475"/>
    </source>
</evidence>
<dbReference type="GeneID" id="102460300"/>
<dbReference type="GeneTree" id="ENSGT01110000267167"/>
<comment type="similarity">
    <text evidence="14">Belongs to the G-protein coupled receptor 1 family.</text>
</comment>
<feature type="transmembrane region" description="Helical" evidence="15">
    <location>
        <begin position="291"/>
        <end position="311"/>
    </location>
</feature>
<keyword evidence="4" id="KW-1003">Cell membrane</keyword>
<comment type="subunit">
    <text evidence="2">Interacts with ARRB1.</text>
</comment>
<evidence type="ECO:0000256" key="5">
    <source>
        <dbReference type="ARBA" id="ARBA00022500"/>
    </source>
</evidence>
<dbReference type="Gene3D" id="1.20.1070.10">
    <property type="entry name" value="Rhodopsin 7-helix transmembrane proteins"/>
    <property type="match status" value="1"/>
</dbReference>
<dbReference type="GO" id="GO:0006935">
    <property type="term" value="P:chemotaxis"/>
    <property type="evidence" value="ECO:0007669"/>
    <property type="project" value="UniProtKB-KW"/>
</dbReference>
<proteinExistence type="inferred from homology"/>
<evidence type="ECO:0000256" key="14">
    <source>
        <dbReference type="RuleBase" id="RU000688"/>
    </source>
</evidence>
<feature type="transmembrane region" description="Helical" evidence="15">
    <location>
        <begin position="64"/>
        <end position="87"/>
    </location>
</feature>
<feature type="transmembrane region" description="Helical" evidence="15">
    <location>
        <begin position="242"/>
        <end position="262"/>
    </location>
</feature>
<dbReference type="InterPro" id="IPR000276">
    <property type="entry name" value="GPCR_Rhodpsn"/>
</dbReference>
<dbReference type="HOGENOM" id="CLU_009579_8_2_1"/>
<dbReference type="Pfam" id="PF00001">
    <property type="entry name" value="7tm_1"/>
    <property type="match status" value="1"/>
</dbReference>
<dbReference type="CTD" id="5724"/>
<dbReference type="GO" id="GO:0005886">
    <property type="term" value="C:plasma membrane"/>
    <property type="evidence" value="ECO:0007669"/>
    <property type="project" value="UniProtKB-SubCell"/>
</dbReference>
<evidence type="ECO:0000256" key="7">
    <source>
        <dbReference type="ARBA" id="ARBA00022989"/>
    </source>
</evidence>
<dbReference type="eggNOG" id="ENOG502QTQI">
    <property type="taxonomic scope" value="Eukaryota"/>
</dbReference>
<keyword evidence="18" id="KW-1185">Reference proteome</keyword>
<sequence length="377" mass="43205">MMSSTERPSSTPSLANTSCAVDSEFRYTLFTIFYSFIFILGFIANCYVLWVFCQVYNWRKLNEIKIFMVNLTVADLLFLITLPLWIIYYHSQGDWVMPSFLCNVSGYLFFVNTYCSIAFLTVITYNRFQAVTKPITAAQATTWRRGIFLSAAIWVVIMSSGFYFLIDSGTNTESSNHGNVTRCFEGYNTSDNVGTVLAFHILIFVIFLFIFLFILVCNVFIIRTLLIKPVQLQKSARVKQRALWMVCTVLAVFIICFVPHHLNDLPWTLTVLEKWQTKNCLLRQQINDAHQVTLCLLSTNCMLDPVIYCFLTKKFRKHLSENLKSMKGSRKCSRQTTETGLEGTMPINELPTHLARHEQSSLLLSRPGPLVSPASPR</sequence>
<evidence type="ECO:0000256" key="10">
    <source>
        <dbReference type="ARBA" id="ARBA00023157"/>
    </source>
</evidence>
<keyword evidence="6 14" id="KW-0812">Transmembrane</keyword>
<keyword evidence="10" id="KW-1015">Disulfide bond</keyword>
<keyword evidence="5" id="KW-0145">Chemotaxis</keyword>
<dbReference type="Proteomes" id="UP000007267">
    <property type="component" value="Unassembled WGS sequence"/>
</dbReference>
<protein>
    <recommendedName>
        <fullName evidence="3">Platelet-activating factor receptor</fullName>
    </recommendedName>
</protein>
<keyword evidence="8 14" id="KW-0297">G-protein coupled receptor</keyword>
<keyword evidence="9 15" id="KW-0472">Membrane</keyword>
<accession>K7EXS8</accession>
<dbReference type="GO" id="GO:0001530">
    <property type="term" value="F:lipopolysaccharide binding"/>
    <property type="evidence" value="ECO:0007669"/>
    <property type="project" value="Ensembl"/>
</dbReference>
<dbReference type="PRINTS" id="PR00237">
    <property type="entry name" value="GPCRRHODOPSN"/>
</dbReference>
<evidence type="ECO:0000256" key="8">
    <source>
        <dbReference type="ARBA" id="ARBA00023040"/>
    </source>
</evidence>
<dbReference type="PROSITE" id="PS50262">
    <property type="entry name" value="G_PROTEIN_RECEP_F1_2"/>
    <property type="match status" value="1"/>
</dbReference>
<evidence type="ECO:0000256" key="6">
    <source>
        <dbReference type="ARBA" id="ARBA00022692"/>
    </source>
</evidence>
<dbReference type="GO" id="GO:0005543">
    <property type="term" value="F:phospholipid binding"/>
    <property type="evidence" value="ECO:0007669"/>
    <property type="project" value="Ensembl"/>
</dbReference>
<dbReference type="PANTHER" id="PTHR24233:SF6">
    <property type="entry name" value="PLATELET-ACTIVATING FACTOR RECEPTOR"/>
    <property type="match status" value="1"/>
</dbReference>
<dbReference type="GO" id="GO:0007200">
    <property type="term" value="P:phospholipase C-activating G protein-coupled receptor signaling pathway"/>
    <property type="evidence" value="ECO:0007669"/>
    <property type="project" value="Ensembl"/>
</dbReference>
<evidence type="ECO:0000256" key="12">
    <source>
        <dbReference type="ARBA" id="ARBA00023180"/>
    </source>
</evidence>
<dbReference type="PRINTS" id="PR01153">
    <property type="entry name" value="PAFRECEPTOR"/>
</dbReference>
<evidence type="ECO:0000313" key="17">
    <source>
        <dbReference type="Ensembl" id="ENSPSIP00000000588.1"/>
    </source>
</evidence>
<keyword evidence="11 14" id="KW-0675">Receptor</keyword>
<feature type="transmembrane region" description="Helical" evidence="15">
    <location>
        <begin position="197"/>
        <end position="221"/>
    </location>
</feature>
<dbReference type="FunFam" id="1.20.1070.10:FF:000204">
    <property type="entry name" value="platelet-activating factor receptor"/>
    <property type="match status" value="1"/>
</dbReference>
<reference evidence="17" key="3">
    <citation type="submission" date="2025-08" db="UniProtKB">
        <authorList>
            <consortium name="Ensembl"/>
        </authorList>
    </citation>
    <scope>IDENTIFICATION</scope>
</reference>
<dbReference type="KEGG" id="pss:102460300"/>
<dbReference type="PANTHER" id="PTHR24233">
    <property type="entry name" value="P2Y PURINOCEPTOR-RELATED G-PROTEIN COUPLED RECEPTOR"/>
    <property type="match status" value="1"/>
</dbReference>
<dbReference type="GO" id="GO:0004992">
    <property type="term" value="F:platelet activating factor receptor activity"/>
    <property type="evidence" value="ECO:0007669"/>
    <property type="project" value="Ensembl"/>
</dbReference>
<evidence type="ECO:0000256" key="1">
    <source>
        <dbReference type="ARBA" id="ARBA00004651"/>
    </source>
</evidence>
<dbReference type="Ensembl" id="ENSPSIT00000000588.1">
    <property type="protein sequence ID" value="ENSPSIP00000000588.1"/>
    <property type="gene ID" value="ENSPSIG00000000585.1"/>
</dbReference>
<dbReference type="GO" id="GO:0006954">
    <property type="term" value="P:inflammatory response"/>
    <property type="evidence" value="ECO:0007669"/>
    <property type="project" value="Ensembl"/>
</dbReference>